<proteinExistence type="inferred from homology"/>
<keyword evidence="15" id="KW-1185">Reference proteome</keyword>
<accession>A0A5E5BWV8</accession>
<evidence type="ECO:0000256" key="11">
    <source>
        <dbReference type="ARBA" id="ARBA00033276"/>
    </source>
</evidence>
<evidence type="ECO:0000256" key="1">
    <source>
        <dbReference type="ARBA" id="ARBA00004496"/>
    </source>
</evidence>
<keyword evidence="6 14" id="KW-0548">Nucleotidyltransferase</keyword>
<dbReference type="GO" id="GO:0005737">
    <property type="term" value="C:cytoplasm"/>
    <property type="evidence" value="ECO:0007669"/>
    <property type="project" value="UniProtKB-SubCell"/>
</dbReference>
<dbReference type="GO" id="GO:0009360">
    <property type="term" value="C:DNA polymerase III complex"/>
    <property type="evidence" value="ECO:0007669"/>
    <property type="project" value="InterPro"/>
</dbReference>
<evidence type="ECO:0000256" key="8">
    <source>
        <dbReference type="ARBA" id="ARBA00022932"/>
    </source>
</evidence>
<dbReference type="AlphaFoldDB" id="A0A5E5BWV8"/>
<evidence type="ECO:0000256" key="7">
    <source>
        <dbReference type="ARBA" id="ARBA00022705"/>
    </source>
</evidence>
<dbReference type="GO" id="GO:0003677">
    <property type="term" value="F:DNA binding"/>
    <property type="evidence" value="ECO:0007669"/>
    <property type="project" value="UniProtKB-KW"/>
</dbReference>
<dbReference type="SUPFAM" id="SSF55979">
    <property type="entry name" value="DNA clamp"/>
    <property type="match status" value="1"/>
</dbReference>
<protein>
    <recommendedName>
        <fullName evidence="3">Beta sliding clamp</fullName>
    </recommendedName>
    <alternativeName>
        <fullName evidence="11">Beta-clamp processivity factor</fullName>
    </alternativeName>
    <alternativeName>
        <fullName evidence="10">DNA polymerase III beta sliding clamp subunit</fullName>
    </alternativeName>
</protein>
<name>A0A5E5BWV8_9BURK</name>
<dbReference type="InterPro" id="IPR046938">
    <property type="entry name" value="DNA_clamp_sf"/>
</dbReference>
<dbReference type="GO" id="GO:0006271">
    <property type="term" value="P:DNA strand elongation involved in DNA replication"/>
    <property type="evidence" value="ECO:0007669"/>
    <property type="project" value="TreeGrafter"/>
</dbReference>
<evidence type="ECO:0000256" key="3">
    <source>
        <dbReference type="ARBA" id="ARBA00021035"/>
    </source>
</evidence>
<dbReference type="PANTHER" id="PTHR30478:SF0">
    <property type="entry name" value="BETA SLIDING CLAMP"/>
    <property type="match status" value="1"/>
</dbReference>
<evidence type="ECO:0000256" key="4">
    <source>
        <dbReference type="ARBA" id="ARBA00022490"/>
    </source>
</evidence>
<evidence type="ECO:0000256" key="2">
    <source>
        <dbReference type="ARBA" id="ARBA00010752"/>
    </source>
</evidence>
<dbReference type="RefSeq" id="WP_150561453.1">
    <property type="nucleotide sequence ID" value="NZ_CABPST010000015.1"/>
</dbReference>
<keyword evidence="7" id="KW-0235">DNA replication</keyword>
<dbReference type="InterPro" id="IPR022637">
    <property type="entry name" value="DNA_polIII_beta_cen"/>
</dbReference>
<sequence length="209" mass="22709">MSKAIVTVKPNIVKAMTHFAAKSDIRYYLNGILVEFVGSDAFLVATNGHRLAAFRGSADAPVDKPRLAIVPNELFRYVDAKRSAQPVAIHVDDDDTVGVTQGHVTMSAKAIPGIFPNWRKVVPSTLSGELAQFNPALLADIRTVTRLVHGSDGYPHIRHNGQGAALVDIGDENFVIVVMPFRHDDKPFKTPDWALSKESEPTSEAEAVA</sequence>
<keyword evidence="5 14" id="KW-0808">Transferase</keyword>
<evidence type="ECO:0000256" key="9">
    <source>
        <dbReference type="ARBA" id="ARBA00023125"/>
    </source>
</evidence>
<evidence type="ECO:0000313" key="15">
    <source>
        <dbReference type="Proteomes" id="UP000382040"/>
    </source>
</evidence>
<dbReference type="PANTHER" id="PTHR30478">
    <property type="entry name" value="DNA POLYMERASE III SUBUNIT BETA"/>
    <property type="match status" value="1"/>
</dbReference>
<keyword evidence="8" id="KW-0239">DNA-directed DNA polymerase</keyword>
<evidence type="ECO:0000256" key="6">
    <source>
        <dbReference type="ARBA" id="ARBA00022695"/>
    </source>
</evidence>
<reference evidence="14 15" key="1">
    <citation type="submission" date="2019-08" db="EMBL/GenBank/DDBJ databases">
        <authorList>
            <person name="Peeters C."/>
        </authorList>
    </citation>
    <scope>NUCLEOTIDE SEQUENCE [LARGE SCALE GENOMIC DNA]</scope>
    <source>
        <strain evidence="14 15">LMG 20603</strain>
    </source>
</reference>
<evidence type="ECO:0000256" key="12">
    <source>
        <dbReference type="SAM" id="MobiDB-lite"/>
    </source>
</evidence>
<dbReference type="EMBL" id="CABPST010000015">
    <property type="protein sequence ID" value="VVE90299.1"/>
    <property type="molecule type" value="Genomic_DNA"/>
</dbReference>
<evidence type="ECO:0000259" key="13">
    <source>
        <dbReference type="Pfam" id="PF02767"/>
    </source>
</evidence>
<dbReference type="Gene3D" id="3.70.10.10">
    <property type="match status" value="1"/>
</dbReference>
<dbReference type="GO" id="GO:0003887">
    <property type="term" value="F:DNA-directed DNA polymerase activity"/>
    <property type="evidence" value="ECO:0007669"/>
    <property type="project" value="UniProtKB-KW"/>
</dbReference>
<dbReference type="GO" id="GO:0008408">
    <property type="term" value="F:3'-5' exonuclease activity"/>
    <property type="evidence" value="ECO:0007669"/>
    <property type="project" value="InterPro"/>
</dbReference>
<organism evidence="14 15">
    <name type="scientific">Pandoraea bronchicola</name>
    <dbReference type="NCBI Taxonomy" id="2508287"/>
    <lineage>
        <taxon>Bacteria</taxon>
        <taxon>Pseudomonadati</taxon>
        <taxon>Pseudomonadota</taxon>
        <taxon>Betaproteobacteria</taxon>
        <taxon>Burkholderiales</taxon>
        <taxon>Burkholderiaceae</taxon>
        <taxon>Pandoraea</taxon>
    </lineage>
</organism>
<feature type="domain" description="DNA polymerase III beta sliding clamp central" evidence="13">
    <location>
        <begin position="14"/>
        <end position="117"/>
    </location>
</feature>
<evidence type="ECO:0000313" key="14">
    <source>
        <dbReference type="EMBL" id="VVE90299.1"/>
    </source>
</evidence>
<feature type="compositionally biased region" description="Basic and acidic residues" evidence="12">
    <location>
        <begin position="190"/>
        <end position="200"/>
    </location>
</feature>
<gene>
    <name evidence="14" type="ORF">PBR20603_04281</name>
</gene>
<comment type="subcellular location">
    <subcellularLocation>
        <location evidence="1">Cytoplasm</location>
    </subcellularLocation>
</comment>
<evidence type="ECO:0000256" key="10">
    <source>
        <dbReference type="ARBA" id="ARBA00030988"/>
    </source>
</evidence>
<comment type="similarity">
    <text evidence="2">Belongs to the beta sliding clamp family.</text>
</comment>
<dbReference type="InterPro" id="IPR001001">
    <property type="entry name" value="DNA_polIII_beta"/>
</dbReference>
<keyword evidence="4" id="KW-0963">Cytoplasm</keyword>
<dbReference type="Gene3D" id="3.10.150.10">
    <property type="entry name" value="DNA Polymerase III, subunit A, domain 2"/>
    <property type="match status" value="1"/>
</dbReference>
<dbReference type="Proteomes" id="UP000382040">
    <property type="component" value="Unassembled WGS sequence"/>
</dbReference>
<dbReference type="Pfam" id="PF02767">
    <property type="entry name" value="DNA_pol3_beta_2"/>
    <property type="match status" value="1"/>
</dbReference>
<evidence type="ECO:0000256" key="5">
    <source>
        <dbReference type="ARBA" id="ARBA00022679"/>
    </source>
</evidence>
<keyword evidence="9" id="KW-0238">DNA-binding</keyword>
<feature type="region of interest" description="Disordered" evidence="12">
    <location>
        <begin position="190"/>
        <end position="209"/>
    </location>
</feature>
<dbReference type="OrthoDB" id="9157270at2"/>